<name>A0A3M7R2L7_BRAPC</name>
<keyword evidence="1" id="KW-1133">Transmembrane helix</keyword>
<sequence length="72" mass="8375">MMSRKKLIVKNRNYKRILPCESDELNNPIQLIKRAKDRIVGNSNRHSALALLLGLIDFFFILTFLILSMTID</sequence>
<organism evidence="2 3">
    <name type="scientific">Brachionus plicatilis</name>
    <name type="common">Marine rotifer</name>
    <name type="synonym">Brachionus muelleri</name>
    <dbReference type="NCBI Taxonomy" id="10195"/>
    <lineage>
        <taxon>Eukaryota</taxon>
        <taxon>Metazoa</taxon>
        <taxon>Spiralia</taxon>
        <taxon>Gnathifera</taxon>
        <taxon>Rotifera</taxon>
        <taxon>Eurotatoria</taxon>
        <taxon>Monogononta</taxon>
        <taxon>Pseudotrocha</taxon>
        <taxon>Ploima</taxon>
        <taxon>Brachionidae</taxon>
        <taxon>Brachionus</taxon>
    </lineage>
</organism>
<dbReference type="Proteomes" id="UP000276133">
    <property type="component" value="Unassembled WGS sequence"/>
</dbReference>
<accession>A0A3M7R2L7</accession>
<evidence type="ECO:0000313" key="3">
    <source>
        <dbReference type="Proteomes" id="UP000276133"/>
    </source>
</evidence>
<dbReference type="AlphaFoldDB" id="A0A3M7R2L7"/>
<proteinExistence type="predicted"/>
<gene>
    <name evidence="2" type="ORF">BpHYR1_039907</name>
</gene>
<evidence type="ECO:0000313" key="2">
    <source>
        <dbReference type="EMBL" id="RNA17614.1"/>
    </source>
</evidence>
<reference evidence="2 3" key="1">
    <citation type="journal article" date="2018" name="Sci. Rep.">
        <title>Genomic signatures of local adaptation to the degree of environmental predictability in rotifers.</title>
        <authorList>
            <person name="Franch-Gras L."/>
            <person name="Hahn C."/>
            <person name="Garcia-Roger E.M."/>
            <person name="Carmona M.J."/>
            <person name="Serra M."/>
            <person name="Gomez A."/>
        </authorList>
    </citation>
    <scope>NUCLEOTIDE SEQUENCE [LARGE SCALE GENOMIC DNA]</scope>
    <source>
        <strain evidence="2">HYR1</strain>
    </source>
</reference>
<comment type="caution">
    <text evidence="2">The sequence shown here is derived from an EMBL/GenBank/DDBJ whole genome shotgun (WGS) entry which is preliminary data.</text>
</comment>
<keyword evidence="1" id="KW-0812">Transmembrane</keyword>
<feature type="transmembrane region" description="Helical" evidence="1">
    <location>
        <begin position="48"/>
        <end position="71"/>
    </location>
</feature>
<dbReference type="EMBL" id="REGN01004418">
    <property type="protein sequence ID" value="RNA17614.1"/>
    <property type="molecule type" value="Genomic_DNA"/>
</dbReference>
<keyword evidence="1" id="KW-0472">Membrane</keyword>
<evidence type="ECO:0000256" key="1">
    <source>
        <dbReference type="SAM" id="Phobius"/>
    </source>
</evidence>
<protein>
    <submittedName>
        <fullName evidence="2">Uncharacterized protein</fullName>
    </submittedName>
</protein>
<keyword evidence="3" id="KW-1185">Reference proteome</keyword>